<evidence type="ECO:0000313" key="7">
    <source>
        <dbReference type="Proteomes" id="UP000218377"/>
    </source>
</evidence>
<evidence type="ECO:0000256" key="2">
    <source>
        <dbReference type="ARBA" id="ARBA00022679"/>
    </source>
</evidence>
<evidence type="ECO:0000313" key="9">
    <source>
        <dbReference type="Proteomes" id="UP000234327"/>
    </source>
</evidence>
<gene>
    <name evidence="6" type="ORF">BAURA63_01914</name>
    <name evidence="5" type="ORF">CIK65_14390</name>
    <name evidence="4" type="ORF">CIK79_02590</name>
</gene>
<dbReference type="EC" id="2.1.1.172" evidence="6"/>
<accession>A0A2A3YS74</accession>
<dbReference type="InterPro" id="IPR046977">
    <property type="entry name" value="RsmC/RlmG"/>
</dbReference>
<evidence type="ECO:0000313" key="8">
    <source>
        <dbReference type="Proteomes" id="UP000218620"/>
    </source>
</evidence>
<dbReference type="Proteomes" id="UP000234327">
    <property type="component" value="Unassembled WGS sequence"/>
</dbReference>
<evidence type="ECO:0000259" key="3">
    <source>
        <dbReference type="Pfam" id="PF05175"/>
    </source>
</evidence>
<dbReference type="Pfam" id="PF05175">
    <property type="entry name" value="MTS"/>
    <property type="match status" value="1"/>
</dbReference>
<dbReference type="EMBL" id="NRGX01000001">
    <property type="protein sequence ID" value="PCC17283.1"/>
    <property type="molecule type" value="Genomic_DNA"/>
</dbReference>
<dbReference type="Gene3D" id="3.40.50.150">
    <property type="entry name" value="Vaccinia Virus protein VP39"/>
    <property type="match status" value="2"/>
</dbReference>
<evidence type="ECO:0000313" key="6">
    <source>
        <dbReference type="EMBL" id="SMX82583.1"/>
    </source>
</evidence>
<reference evidence="6 9" key="2">
    <citation type="submission" date="2017-03" db="EMBL/GenBank/DDBJ databases">
        <authorList>
            <person name="Afonso C.L."/>
            <person name="Miller P.J."/>
            <person name="Scott M.A."/>
            <person name="Spackman E."/>
            <person name="Goraichik I."/>
            <person name="Dimitrov K.M."/>
            <person name="Suarez D.L."/>
            <person name="Swayne D.E."/>
        </authorList>
    </citation>
    <scope>NUCLEOTIDE SEQUENCE [LARGE SCALE GENOMIC DNA]</scope>
    <source>
        <strain evidence="6">6</strain>
        <strain evidence="9">6(3)</strain>
    </source>
</reference>
<dbReference type="CDD" id="cd02440">
    <property type="entry name" value="AdoMet_MTases"/>
    <property type="match status" value="1"/>
</dbReference>
<dbReference type="Proteomes" id="UP000218377">
    <property type="component" value="Unassembled WGS sequence"/>
</dbReference>
<dbReference type="InterPro" id="IPR007848">
    <property type="entry name" value="Small_mtfrase_dom"/>
</dbReference>
<sequence length="421" mass="44201">MPSTLLSPDFSARHRSQELLEQFPELAAVPGFPQARILTEYVLGRRSGELDVSGRATEGTFVDAEAVAGLPHEVLIVDDGQGLQSRLLSEIVPVRTYNDRVDEARTVAEVADQASAIDDLAVFAPEAQEVWAIVNAPKATQALAETIAAVQAHVTTIIVIGRSDSMSRAVNKELARGFARVDVSPGVGKHRMIIGSRPLSSPSLPSFPKHSRIDHPATGPLQVRAHGACFSGVKSDEGSAALLTALAADTQAAETRTAGVQTAEAGPGSPNSVLDLGCGNGWLLAAAMQVTAADKGAGVDVSKAAVASTRETAEANGLDVETILADATDVQALTGADSSVRTGGQDLILLNPPFHQGTTIETDTAAGLMRTAAELLAPEGRIFTVYNSHLHYRETLERVIGPSEQVARSSKFTVVRSLRRG</sequence>
<dbReference type="SUPFAM" id="SSF53335">
    <property type="entry name" value="S-adenosyl-L-methionine-dependent methyltransferases"/>
    <property type="match status" value="1"/>
</dbReference>
<evidence type="ECO:0000313" key="5">
    <source>
        <dbReference type="EMBL" id="PCC42133.1"/>
    </source>
</evidence>
<dbReference type="GO" id="GO:0052914">
    <property type="term" value="F:16S rRNA (guanine(1207)-N(2))-methyltransferase activity"/>
    <property type="evidence" value="ECO:0007669"/>
    <property type="project" value="UniProtKB-EC"/>
</dbReference>
<dbReference type="AlphaFoldDB" id="A0A2A3YS74"/>
<feature type="domain" description="Methyltransferase small" evidence="3">
    <location>
        <begin position="221"/>
        <end position="415"/>
    </location>
</feature>
<protein>
    <submittedName>
        <fullName evidence="6">16S rRNA (Guanine1207-N2)-methyltransferase</fullName>
        <ecNumber evidence="6">2.1.1.172</ecNumber>
    </submittedName>
    <submittedName>
        <fullName evidence="5">16S rRNA methyltransferase</fullName>
    </submittedName>
</protein>
<dbReference type="EMBL" id="NRGQ01000022">
    <property type="protein sequence ID" value="PCC42133.1"/>
    <property type="molecule type" value="Genomic_DNA"/>
</dbReference>
<dbReference type="InterPro" id="IPR029063">
    <property type="entry name" value="SAM-dependent_MTases_sf"/>
</dbReference>
<keyword evidence="1 5" id="KW-0489">Methyltransferase</keyword>
<name>A0A2A3YS74_BREAU</name>
<keyword evidence="2 5" id="KW-0808">Transferase</keyword>
<evidence type="ECO:0000313" key="4">
    <source>
        <dbReference type="EMBL" id="PCC17283.1"/>
    </source>
</evidence>
<accession>A0A2H1J592</accession>
<dbReference type="PANTHER" id="PTHR47816">
    <property type="entry name" value="RIBOSOMAL RNA SMALL SUBUNIT METHYLTRANSFERASE C"/>
    <property type="match status" value="1"/>
</dbReference>
<reference evidence="7 8" key="1">
    <citation type="journal article" date="2017" name="Elife">
        <title>Extensive horizontal gene transfer in cheese-associated bacteria.</title>
        <authorList>
            <person name="Bonham K.S."/>
            <person name="Wolfe B.E."/>
            <person name="Dutton R.J."/>
        </authorList>
    </citation>
    <scope>NUCLEOTIDE SEQUENCE [LARGE SCALE GENOMIC DNA]</scope>
    <source>
        <strain evidence="5 8">962_8</strain>
        <strain evidence="4 7">JB5</strain>
    </source>
</reference>
<evidence type="ECO:0000256" key="1">
    <source>
        <dbReference type="ARBA" id="ARBA00022603"/>
    </source>
</evidence>
<dbReference type="Proteomes" id="UP000218620">
    <property type="component" value="Unassembled WGS sequence"/>
</dbReference>
<dbReference type="RefSeq" id="WP_096157335.1">
    <property type="nucleotide sequence ID" value="NZ_FXYZ01000006.1"/>
</dbReference>
<organism evidence="5 8">
    <name type="scientific">Brevibacterium aurantiacum</name>
    <dbReference type="NCBI Taxonomy" id="273384"/>
    <lineage>
        <taxon>Bacteria</taxon>
        <taxon>Bacillati</taxon>
        <taxon>Actinomycetota</taxon>
        <taxon>Actinomycetes</taxon>
        <taxon>Micrococcales</taxon>
        <taxon>Brevibacteriaceae</taxon>
        <taxon>Brevibacterium</taxon>
    </lineage>
</organism>
<proteinExistence type="predicted"/>
<dbReference type="PANTHER" id="PTHR47816:SF4">
    <property type="entry name" value="RIBOSOMAL RNA SMALL SUBUNIT METHYLTRANSFERASE C"/>
    <property type="match status" value="1"/>
</dbReference>
<dbReference type="EMBL" id="FXYZ01000006">
    <property type="protein sequence ID" value="SMX82583.1"/>
    <property type="molecule type" value="Genomic_DNA"/>
</dbReference>